<reference evidence="1 2" key="1">
    <citation type="submission" date="2020-02" db="EMBL/GenBank/DDBJ databases">
        <title>Draft genome sequence of Haematococcus lacustris strain NIES-144.</title>
        <authorList>
            <person name="Morimoto D."/>
            <person name="Nakagawa S."/>
            <person name="Yoshida T."/>
            <person name="Sawayama S."/>
        </authorList>
    </citation>
    <scope>NUCLEOTIDE SEQUENCE [LARGE SCALE GENOMIC DNA]</scope>
    <source>
        <strain evidence="1 2">NIES-144</strain>
    </source>
</reference>
<gene>
    <name evidence="1" type="ORF">HaLaN_15045</name>
</gene>
<sequence>MCYSQLKALNYTELLGTTLTADELMPGLAYFVADVSRTLRDYLVDKGLSVGVSDYCAGNRTESTFYTHNPTTPVNGTWATLHVVVTVSSSSPQGCHSSAA</sequence>
<keyword evidence="2" id="KW-1185">Reference proteome</keyword>
<protein>
    <submittedName>
        <fullName evidence="1">Uncharacterized protein</fullName>
    </submittedName>
</protein>
<evidence type="ECO:0000313" key="2">
    <source>
        <dbReference type="Proteomes" id="UP000485058"/>
    </source>
</evidence>
<name>A0A699Z7Y2_HAELA</name>
<organism evidence="1 2">
    <name type="scientific">Haematococcus lacustris</name>
    <name type="common">Green alga</name>
    <name type="synonym">Haematococcus pluvialis</name>
    <dbReference type="NCBI Taxonomy" id="44745"/>
    <lineage>
        <taxon>Eukaryota</taxon>
        <taxon>Viridiplantae</taxon>
        <taxon>Chlorophyta</taxon>
        <taxon>core chlorophytes</taxon>
        <taxon>Chlorophyceae</taxon>
        <taxon>CS clade</taxon>
        <taxon>Chlamydomonadales</taxon>
        <taxon>Haematococcaceae</taxon>
        <taxon>Haematococcus</taxon>
    </lineage>
</organism>
<dbReference type="EMBL" id="BLLF01001274">
    <property type="protein sequence ID" value="GFH18271.1"/>
    <property type="molecule type" value="Genomic_DNA"/>
</dbReference>
<dbReference type="Proteomes" id="UP000485058">
    <property type="component" value="Unassembled WGS sequence"/>
</dbReference>
<evidence type="ECO:0000313" key="1">
    <source>
        <dbReference type="EMBL" id="GFH18271.1"/>
    </source>
</evidence>
<feature type="non-terminal residue" evidence="1">
    <location>
        <position position="1"/>
    </location>
</feature>
<proteinExistence type="predicted"/>
<comment type="caution">
    <text evidence="1">The sequence shown here is derived from an EMBL/GenBank/DDBJ whole genome shotgun (WGS) entry which is preliminary data.</text>
</comment>
<dbReference type="AlphaFoldDB" id="A0A699Z7Y2"/>
<accession>A0A699Z7Y2</accession>